<name>A0A7N2LEB2_QUELO</name>
<evidence type="ECO:0000313" key="2">
    <source>
        <dbReference type="EnsemblPlants" id="QL04p016506:mrna"/>
    </source>
</evidence>
<dbReference type="AlphaFoldDB" id="A0A7N2LEB2"/>
<feature type="region of interest" description="Disordered" evidence="1">
    <location>
        <begin position="1"/>
        <end position="75"/>
    </location>
</feature>
<dbReference type="InParanoid" id="A0A7N2LEB2"/>
<reference evidence="2 3" key="1">
    <citation type="journal article" date="2016" name="G3 (Bethesda)">
        <title>First Draft Assembly and Annotation of the Genome of a California Endemic Oak Quercus lobata Nee (Fagaceae).</title>
        <authorList>
            <person name="Sork V.L."/>
            <person name="Fitz-Gibbon S.T."/>
            <person name="Puiu D."/>
            <person name="Crepeau M."/>
            <person name="Gugger P.F."/>
            <person name="Sherman R."/>
            <person name="Stevens K."/>
            <person name="Langley C.H."/>
            <person name="Pellegrini M."/>
            <person name="Salzberg S.L."/>
        </authorList>
    </citation>
    <scope>NUCLEOTIDE SEQUENCE [LARGE SCALE GENOMIC DNA]</scope>
    <source>
        <strain evidence="2 3">cv. SW786</strain>
    </source>
</reference>
<sequence length="268" mass="29971">MQRQNPLPREGTSLSPMEEGTLIHPREDIPSHSMTKSLNSQDEAPISPLEKPLKPKGLPEFSIASSSNTLPQNSNTMVDKACHTIPTPPQGNHPQISFSATSSPRPSPMVIPSFQLYSTAIHNAIVHKEISNKTITKVSTEILPTLYNIKSMVASFDIVVAPNGMINQRKMSFLPRVSDVMTNCYHLQKLLCWKYNGLDNIMLIQTMKYLKQLENPSIVLLFGISSRRDDAVQAIKEIGFSSSYRIDPVLLDDGVWLLWNKEDVTIET</sequence>
<dbReference type="Proteomes" id="UP000594261">
    <property type="component" value="Chromosome 4"/>
</dbReference>
<dbReference type="EMBL" id="LRBV02000004">
    <property type="status" value="NOT_ANNOTATED_CDS"/>
    <property type="molecule type" value="Genomic_DNA"/>
</dbReference>
<protein>
    <submittedName>
        <fullName evidence="2">Uncharacterized protein</fullName>
    </submittedName>
</protein>
<evidence type="ECO:0000313" key="3">
    <source>
        <dbReference type="Proteomes" id="UP000594261"/>
    </source>
</evidence>
<feature type="compositionally biased region" description="Polar residues" evidence="1">
    <location>
        <begin position="63"/>
        <end position="75"/>
    </location>
</feature>
<reference evidence="2" key="2">
    <citation type="submission" date="2021-01" db="UniProtKB">
        <authorList>
            <consortium name="EnsemblPlants"/>
        </authorList>
    </citation>
    <scope>IDENTIFICATION</scope>
</reference>
<dbReference type="OMA" id="MSIKIMI"/>
<organism evidence="2 3">
    <name type="scientific">Quercus lobata</name>
    <name type="common">Valley oak</name>
    <dbReference type="NCBI Taxonomy" id="97700"/>
    <lineage>
        <taxon>Eukaryota</taxon>
        <taxon>Viridiplantae</taxon>
        <taxon>Streptophyta</taxon>
        <taxon>Embryophyta</taxon>
        <taxon>Tracheophyta</taxon>
        <taxon>Spermatophyta</taxon>
        <taxon>Magnoliopsida</taxon>
        <taxon>eudicotyledons</taxon>
        <taxon>Gunneridae</taxon>
        <taxon>Pentapetalae</taxon>
        <taxon>rosids</taxon>
        <taxon>fabids</taxon>
        <taxon>Fagales</taxon>
        <taxon>Fagaceae</taxon>
        <taxon>Quercus</taxon>
    </lineage>
</organism>
<dbReference type="Gramene" id="QL04p016506:mrna">
    <property type="protein sequence ID" value="QL04p016506:mrna"/>
    <property type="gene ID" value="QL04p016506"/>
</dbReference>
<keyword evidence="3" id="KW-1185">Reference proteome</keyword>
<accession>A0A7N2LEB2</accession>
<feature type="compositionally biased region" description="Polar residues" evidence="1">
    <location>
        <begin position="32"/>
        <end position="42"/>
    </location>
</feature>
<proteinExistence type="predicted"/>
<dbReference type="EnsemblPlants" id="QL04p016506:mrna">
    <property type="protein sequence ID" value="QL04p016506:mrna"/>
    <property type="gene ID" value="QL04p016506"/>
</dbReference>
<evidence type="ECO:0000256" key="1">
    <source>
        <dbReference type="SAM" id="MobiDB-lite"/>
    </source>
</evidence>